<accession>A0A1D2N4Q3</accession>
<comment type="caution">
    <text evidence="3">The sequence shown here is derived from an EMBL/GenBank/DDBJ whole genome shotgun (WGS) entry which is preliminary data.</text>
</comment>
<evidence type="ECO:0000256" key="2">
    <source>
        <dbReference type="SAM" id="SignalP"/>
    </source>
</evidence>
<keyword evidence="2" id="KW-0732">Signal</keyword>
<dbReference type="EMBL" id="LJIJ01000220">
    <property type="protein sequence ID" value="ODN00259.1"/>
    <property type="molecule type" value="Genomic_DNA"/>
</dbReference>
<organism evidence="3 4">
    <name type="scientific">Orchesella cincta</name>
    <name type="common">Springtail</name>
    <name type="synonym">Podura cincta</name>
    <dbReference type="NCBI Taxonomy" id="48709"/>
    <lineage>
        <taxon>Eukaryota</taxon>
        <taxon>Metazoa</taxon>
        <taxon>Ecdysozoa</taxon>
        <taxon>Arthropoda</taxon>
        <taxon>Hexapoda</taxon>
        <taxon>Collembola</taxon>
        <taxon>Entomobryomorpha</taxon>
        <taxon>Entomobryoidea</taxon>
        <taxon>Orchesellidae</taxon>
        <taxon>Orchesellinae</taxon>
        <taxon>Orchesella</taxon>
    </lineage>
</organism>
<sequence>MASQRVLTIKMLLFVIPVILSQPTNTSLSLTSANISEVRCRSDPTTVYQLKEVSEQSVVNHEPKNVSKPHYFVGVSGLDQQMRTLMDESKPCVNTLNLPISNITVFHNDTNNANNVYYYRINNFTLGNTGKFLSLDFFGNGQTLQYTTSNTVLKAGNESPIHQRLCCVNKHITIVTILPTDSSFITDNQLLLESIKEAFCNILQCGGTKSLVSNTIEVTKEIDSSLAVSWYIAIVLSSLAIVAVLIDITLVLLRRRNIIQF</sequence>
<keyword evidence="4" id="KW-1185">Reference proteome</keyword>
<evidence type="ECO:0000313" key="3">
    <source>
        <dbReference type="EMBL" id="ODN00259.1"/>
    </source>
</evidence>
<feature type="chain" id="PRO_5008905030" evidence="2">
    <location>
        <begin position="22"/>
        <end position="261"/>
    </location>
</feature>
<dbReference type="AlphaFoldDB" id="A0A1D2N4Q3"/>
<reference evidence="3 4" key="1">
    <citation type="journal article" date="2016" name="Genome Biol. Evol.">
        <title>Gene Family Evolution Reflects Adaptation to Soil Environmental Stressors in the Genome of the Collembolan Orchesella cincta.</title>
        <authorList>
            <person name="Faddeeva-Vakhrusheva A."/>
            <person name="Derks M.F."/>
            <person name="Anvar S.Y."/>
            <person name="Agamennone V."/>
            <person name="Suring W."/>
            <person name="Smit S."/>
            <person name="van Straalen N.M."/>
            <person name="Roelofs D."/>
        </authorList>
    </citation>
    <scope>NUCLEOTIDE SEQUENCE [LARGE SCALE GENOMIC DNA]</scope>
    <source>
        <tissue evidence="3">Mixed pool</tissue>
    </source>
</reference>
<keyword evidence="1" id="KW-1133">Transmembrane helix</keyword>
<evidence type="ECO:0000256" key="1">
    <source>
        <dbReference type="SAM" id="Phobius"/>
    </source>
</evidence>
<feature type="transmembrane region" description="Helical" evidence="1">
    <location>
        <begin position="230"/>
        <end position="253"/>
    </location>
</feature>
<protein>
    <submittedName>
        <fullName evidence="3">Uncharacterized protein</fullName>
    </submittedName>
</protein>
<evidence type="ECO:0000313" key="4">
    <source>
        <dbReference type="Proteomes" id="UP000094527"/>
    </source>
</evidence>
<feature type="signal peptide" evidence="2">
    <location>
        <begin position="1"/>
        <end position="21"/>
    </location>
</feature>
<keyword evidence="1" id="KW-0812">Transmembrane</keyword>
<dbReference type="Proteomes" id="UP000094527">
    <property type="component" value="Unassembled WGS sequence"/>
</dbReference>
<keyword evidence="1" id="KW-0472">Membrane</keyword>
<gene>
    <name evidence="3" type="ORF">Ocin01_06412</name>
</gene>
<proteinExistence type="predicted"/>
<name>A0A1D2N4Q3_ORCCI</name>